<dbReference type="Gramene" id="QL05p088941:mrna">
    <property type="protein sequence ID" value="QL05p088941:mrna"/>
    <property type="gene ID" value="QL05p088941"/>
</dbReference>
<dbReference type="EnsemblPlants" id="QL05p088941:mrna">
    <property type="protein sequence ID" value="QL05p088941:mrna"/>
    <property type="gene ID" value="QL05p088941"/>
</dbReference>
<organism evidence="2 3">
    <name type="scientific">Quercus lobata</name>
    <name type="common">Valley oak</name>
    <dbReference type="NCBI Taxonomy" id="97700"/>
    <lineage>
        <taxon>Eukaryota</taxon>
        <taxon>Viridiplantae</taxon>
        <taxon>Streptophyta</taxon>
        <taxon>Embryophyta</taxon>
        <taxon>Tracheophyta</taxon>
        <taxon>Spermatophyta</taxon>
        <taxon>Magnoliopsida</taxon>
        <taxon>eudicotyledons</taxon>
        <taxon>Gunneridae</taxon>
        <taxon>Pentapetalae</taxon>
        <taxon>rosids</taxon>
        <taxon>fabids</taxon>
        <taxon>Fagales</taxon>
        <taxon>Fagaceae</taxon>
        <taxon>Quercus</taxon>
    </lineage>
</organism>
<proteinExistence type="predicted"/>
<evidence type="ECO:0000313" key="3">
    <source>
        <dbReference type="Proteomes" id="UP000594261"/>
    </source>
</evidence>
<reference evidence="2" key="2">
    <citation type="submission" date="2021-01" db="UniProtKB">
        <authorList>
            <consortium name="EnsemblPlants"/>
        </authorList>
    </citation>
    <scope>IDENTIFICATION</scope>
</reference>
<feature type="chain" id="PRO_5029779733" evidence="1">
    <location>
        <begin position="18"/>
        <end position="102"/>
    </location>
</feature>
<dbReference type="EMBL" id="LRBV02000005">
    <property type="status" value="NOT_ANNOTATED_CDS"/>
    <property type="molecule type" value="Genomic_DNA"/>
</dbReference>
<evidence type="ECO:0000256" key="1">
    <source>
        <dbReference type="SAM" id="SignalP"/>
    </source>
</evidence>
<dbReference type="AlphaFoldDB" id="A0A7N2LV43"/>
<keyword evidence="1" id="KW-0732">Signal</keyword>
<protein>
    <submittedName>
        <fullName evidence="2">Uncharacterized protein</fullName>
    </submittedName>
</protein>
<sequence length="102" mass="11257">MANLSLILIVLSGLVFSEYLLSGQAPPIKEVNDEEPLFPALPFLNVKSSYKVLADRLKLVLGELLSESQNVFIKGRQIPDSILIANECVDNRLKFGILGVFI</sequence>
<evidence type="ECO:0000313" key="2">
    <source>
        <dbReference type="EnsemblPlants" id="QL05p088941:mrna"/>
    </source>
</evidence>
<keyword evidence="3" id="KW-1185">Reference proteome</keyword>
<accession>A0A7N2LV43</accession>
<name>A0A7N2LV43_QUELO</name>
<dbReference type="InParanoid" id="A0A7N2LV43"/>
<feature type="signal peptide" evidence="1">
    <location>
        <begin position="1"/>
        <end position="17"/>
    </location>
</feature>
<dbReference type="Proteomes" id="UP000594261">
    <property type="component" value="Chromosome 5"/>
</dbReference>
<reference evidence="2 3" key="1">
    <citation type="journal article" date="2016" name="G3 (Bethesda)">
        <title>First Draft Assembly and Annotation of the Genome of a California Endemic Oak Quercus lobata Nee (Fagaceae).</title>
        <authorList>
            <person name="Sork V.L."/>
            <person name="Fitz-Gibbon S.T."/>
            <person name="Puiu D."/>
            <person name="Crepeau M."/>
            <person name="Gugger P.F."/>
            <person name="Sherman R."/>
            <person name="Stevens K."/>
            <person name="Langley C.H."/>
            <person name="Pellegrini M."/>
            <person name="Salzberg S.L."/>
        </authorList>
    </citation>
    <scope>NUCLEOTIDE SEQUENCE [LARGE SCALE GENOMIC DNA]</scope>
    <source>
        <strain evidence="2 3">cv. SW786</strain>
    </source>
</reference>